<feature type="compositionally biased region" description="Polar residues" evidence="2">
    <location>
        <begin position="1"/>
        <end position="10"/>
    </location>
</feature>
<comment type="similarity">
    <text evidence="1">Belongs to the WXG100 family.</text>
</comment>
<dbReference type="EMBL" id="MKQR01000017">
    <property type="protein sequence ID" value="OLR92197.1"/>
    <property type="molecule type" value="Genomic_DNA"/>
</dbReference>
<evidence type="ECO:0000256" key="1">
    <source>
        <dbReference type="RuleBase" id="RU362001"/>
    </source>
</evidence>
<dbReference type="OrthoDB" id="4554345at2"/>
<dbReference type="SUPFAM" id="SSF140453">
    <property type="entry name" value="EsxAB dimer-like"/>
    <property type="match status" value="1"/>
</dbReference>
<accession>A0A1Q9LJG5</accession>
<dbReference type="Proteomes" id="UP000186040">
    <property type="component" value="Unassembled WGS sequence"/>
</dbReference>
<evidence type="ECO:0000313" key="3">
    <source>
        <dbReference type="EMBL" id="OLR92197.1"/>
    </source>
</evidence>
<feature type="compositionally biased region" description="Low complexity" evidence="2">
    <location>
        <begin position="15"/>
        <end position="26"/>
    </location>
</feature>
<dbReference type="RefSeq" id="WP_075976086.1">
    <property type="nucleotide sequence ID" value="NZ_MKQR01000017.1"/>
</dbReference>
<gene>
    <name evidence="3" type="ORF">BJP25_22990</name>
</gene>
<sequence length="107" mass="11609">MTNPVSTDTLGMQRAAQQFEAASSESTGHLRSVNETILALQSTWKGDASNNFSRAMNDWENQFQIIINELNNMIQVMGGNAKAYDAAEQEAVNLAPQFGFADGLPGL</sequence>
<feature type="region of interest" description="Disordered" evidence="2">
    <location>
        <begin position="1"/>
        <end position="29"/>
    </location>
</feature>
<organism evidence="3 4">
    <name type="scientific">Actinokineospora bangkokensis</name>
    <dbReference type="NCBI Taxonomy" id="1193682"/>
    <lineage>
        <taxon>Bacteria</taxon>
        <taxon>Bacillati</taxon>
        <taxon>Actinomycetota</taxon>
        <taxon>Actinomycetes</taxon>
        <taxon>Pseudonocardiales</taxon>
        <taxon>Pseudonocardiaceae</taxon>
        <taxon>Actinokineospora</taxon>
    </lineage>
</organism>
<dbReference type="AlphaFoldDB" id="A0A1Q9LJG5"/>
<dbReference type="NCBIfam" id="TIGR03930">
    <property type="entry name" value="WXG100_ESAT6"/>
    <property type="match status" value="1"/>
</dbReference>
<dbReference type="STRING" id="1193682.BJP25_22990"/>
<proteinExistence type="inferred from homology"/>
<comment type="caution">
    <text evidence="3">The sequence shown here is derived from an EMBL/GenBank/DDBJ whole genome shotgun (WGS) entry which is preliminary data.</text>
</comment>
<name>A0A1Q9LJG5_9PSEU</name>
<evidence type="ECO:0000313" key="4">
    <source>
        <dbReference type="Proteomes" id="UP000186040"/>
    </source>
</evidence>
<keyword evidence="4" id="KW-1185">Reference proteome</keyword>
<dbReference type="Gene3D" id="1.10.287.1060">
    <property type="entry name" value="ESAT-6-like"/>
    <property type="match status" value="1"/>
</dbReference>
<reference evidence="3 4" key="1">
    <citation type="submission" date="2016-10" db="EMBL/GenBank/DDBJ databases">
        <title>The Draft Genome Sequence of Actinokineospora bangkokensis 44EHWT reveals the biosynthetic pathway of antifungal compounds Thailandins with unusual extender unit butylmalonyl-CoA.</title>
        <authorList>
            <person name="Greule A."/>
            <person name="Intra B."/>
            <person name="Flemming S."/>
            <person name="Rommel M.G."/>
            <person name="Panbangred W."/>
            <person name="Bechthold A."/>
        </authorList>
    </citation>
    <scope>NUCLEOTIDE SEQUENCE [LARGE SCALE GENOMIC DNA]</scope>
    <source>
        <strain evidence="3 4">44EHW</strain>
    </source>
</reference>
<dbReference type="Pfam" id="PF06013">
    <property type="entry name" value="WXG100"/>
    <property type="match status" value="1"/>
</dbReference>
<protein>
    <recommendedName>
        <fullName evidence="1">ESAT-6-like protein</fullName>
    </recommendedName>
</protein>
<dbReference type="InterPro" id="IPR036689">
    <property type="entry name" value="ESAT-6-like_sf"/>
</dbReference>
<evidence type="ECO:0000256" key="2">
    <source>
        <dbReference type="SAM" id="MobiDB-lite"/>
    </source>
</evidence>
<dbReference type="InterPro" id="IPR010310">
    <property type="entry name" value="T7SS_ESAT-6-like"/>
</dbReference>